<dbReference type="RefSeq" id="WP_335736963.1">
    <property type="nucleotide sequence ID" value="NZ_JALAAR010000013.1"/>
</dbReference>
<dbReference type="GO" id="GO:0003887">
    <property type="term" value="F:DNA-directed DNA polymerase activity"/>
    <property type="evidence" value="ECO:0007669"/>
    <property type="project" value="UniProtKB-EC"/>
</dbReference>
<proteinExistence type="predicted"/>
<dbReference type="Gene3D" id="3.40.50.300">
    <property type="entry name" value="P-loop containing nucleotide triphosphate hydrolases"/>
    <property type="match status" value="1"/>
</dbReference>
<dbReference type="InterPro" id="IPR050238">
    <property type="entry name" value="DNA_Rep/Repair_Clamp_Loader"/>
</dbReference>
<evidence type="ECO:0000313" key="5">
    <source>
        <dbReference type="Proteomes" id="UP001375382"/>
    </source>
</evidence>
<protein>
    <recommendedName>
        <fullName evidence="1">DNA-directed DNA polymerase</fullName>
        <ecNumber evidence="1">2.7.7.7</ecNumber>
    </recommendedName>
</protein>
<comment type="catalytic activity">
    <reaction evidence="3">
        <text>DNA(n) + a 2'-deoxyribonucleoside 5'-triphosphate = DNA(n+1) + diphosphate</text>
        <dbReference type="Rhea" id="RHEA:22508"/>
        <dbReference type="Rhea" id="RHEA-COMP:17339"/>
        <dbReference type="Rhea" id="RHEA-COMP:17340"/>
        <dbReference type="ChEBI" id="CHEBI:33019"/>
        <dbReference type="ChEBI" id="CHEBI:61560"/>
        <dbReference type="ChEBI" id="CHEBI:173112"/>
        <dbReference type="EC" id="2.7.7.7"/>
    </reaction>
</comment>
<dbReference type="Proteomes" id="UP001375382">
    <property type="component" value="Unassembled WGS sequence"/>
</dbReference>
<dbReference type="NCBIfam" id="TIGR00678">
    <property type="entry name" value="holB"/>
    <property type="match status" value="1"/>
</dbReference>
<dbReference type="EMBL" id="JALAAR010000013">
    <property type="protein sequence ID" value="MEH8018560.1"/>
    <property type="molecule type" value="Genomic_DNA"/>
</dbReference>
<dbReference type="InterPro" id="IPR004622">
    <property type="entry name" value="DNA_pol_HolB"/>
</dbReference>
<comment type="caution">
    <text evidence="4">The sequence shown here is derived from an EMBL/GenBank/DDBJ whole genome shotgun (WGS) entry which is preliminary data.</text>
</comment>
<organism evidence="4 5">
    <name type="scientific">Rheinheimera muenzenbergensis</name>
    <dbReference type="NCBI Taxonomy" id="1193628"/>
    <lineage>
        <taxon>Bacteria</taxon>
        <taxon>Pseudomonadati</taxon>
        <taxon>Pseudomonadota</taxon>
        <taxon>Gammaproteobacteria</taxon>
        <taxon>Chromatiales</taxon>
        <taxon>Chromatiaceae</taxon>
        <taxon>Rheinheimera</taxon>
    </lineage>
</organism>
<name>A0ABU8CAC4_9GAMM</name>
<dbReference type="EC" id="2.7.7.7" evidence="1"/>
<gene>
    <name evidence="4" type="primary">holB</name>
    <name evidence="4" type="ORF">MN202_15055</name>
</gene>
<evidence type="ECO:0000256" key="3">
    <source>
        <dbReference type="ARBA" id="ARBA00049244"/>
    </source>
</evidence>
<keyword evidence="2" id="KW-0239">DNA-directed DNA polymerase</keyword>
<dbReference type="SUPFAM" id="SSF52540">
    <property type="entry name" value="P-loop containing nucleoside triphosphate hydrolases"/>
    <property type="match status" value="1"/>
</dbReference>
<keyword evidence="4" id="KW-0808">Transferase</keyword>
<dbReference type="Pfam" id="PF13177">
    <property type="entry name" value="DNA_pol3_delta2"/>
    <property type="match status" value="1"/>
</dbReference>
<keyword evidence="4" id="KW-0548">Nucleotidyltransferase</keyword>
<keyword evidence="5" id="KW-1185">Reference proteome</keyword>
<evidence type="ECO:0000256" key="1">
    <source>
        <dbReference type="ARBA" id="ARBA00012417"/>
    </source>
</evidence>
<accession>A0ABU8CAC4</accession>
<evidence type="ECO:0000313" key="4">
    <source>
        <dbReference type="EMBL" id="MEH8018560.1"/>
    </source>
</evidence>
<reference evidence="4 5" key="1">
    <citation type="journal article" date="2023" name="Ecotoxicol. Environ. Saf.">
        <title>Mercury remediation potential of mercury-resistant strain Rheinheimera metallidurans sp. nov. isolated from a municipal waste dumping site.</title>
        <authorList>
            <person name="Yadav V."/>
            <person name="Manjhi A."/>
            <person name="Vadakedath N."/>
        </authorList>
    </citation>
    <scope>NUCLEOTIDE SEQUENCE [LARGE SCALE GENOMIC DNA]</scope>
    <source>
        <strain evidence="4 5">E-49</strain>
    </source>
</reference>
<evidence type="ECO:0000256" key="2">
    <source>
        <dbReference type="ARBA" id="ARBA00022932"/>
    </source>
</evidence>
<dbReference type="PANTHER" id="PTHR11669:SF8">
    <property type="entry name" value="DNA POLYMERASE III SUBUNIT DELTA"/>
    <property type="match status" value="1"/>
</dbReference>
<dbReference type="InterPro" id="IPR027417">
    <property type="entry name" value="P-loop_NTPase"/>
</dbReference>
<dbReference type="PANTHER" id="PTHR11669">
    <property type="entry name" value="REPLICATION FACTOR C / DNA POLYMERASE III GAMMA-TAU SUBUNIT"/>
    <property type="match status" value="1"/>
</dbReference>
<sequence length="297" mass="32321">MLPWLQASQQQLSALLNAEQLAHALLLSGAEGIGKSILANYLADALLCTATDRPCGQCKSCLLRRAGNHPDLLVLDSSGNTIGVDAVRQLSQFLHGSAQQQNNKVVLLLQAEKLTEPAANALLKTLEEPPQHSFIILTTAAPATLPATVLSRCQKWPLAAQFNQQAQQWLAQKTNRAVPDFLLTYCAGAPLKALQLIETGAADHLQNGLNSLQHYIDGSLALTGCVKQLESITELTPLLGWFLHQQLLPALAGKDPARLLALHQLFSRWCRDEKQILGQNKQLALTTMLTSLKKLSR</sequence>